<reference evidence="2" key="1">
    <citation type="submission" date="2021-01" db="EMBL/GenBank/DDBJ databases">
        <authorList>
            <person name="Corre E."/>
            <person name="Pelletier E."/>
            <person name="Niang G."/>
            <person name="Scheremetjew M."/>
            <person name="Finn R."/>
            <person name="Kale V."/>
            <person name="Holt S."/>
            <person name="Cochrane G."/>
            <person name="Meng A."/>
            <person name="Brown T."/>
            <person name="Cohen L."/>
        </authorList>
    </citation>
    <scope>NUCLEOTIDE SEQUENCE</scope>
    <source>
        <strain evidence="2">379</strain>
    </source>
</reference>
<dbReference type="AlphaFoldDB" id="A0A7S3TAT1"/>
<evidence type="ECO:0000256" key="1">
    <source>
        <dbReference type="SAM" id="MobiDB-lite"/>
    </source>
</evidence>
<protein>
    <submittedName>
        <fullName evidence="2">Uncharacterized protein</fullName>
    </submittedName>
</protein>
<organism evidence="2">
    <name type="scientific">Emiliania huxleyi</name>
    <name type="common">Coccolithophore</name>
    <name type="synonym">Pontosphaera huxleyi</name>
    <dbReference type="NCBI Taxonomy" id="2903"/>
    <lineage>
        <taxon>Eukaryota</taxon>
        <taxon>Haptista</taxon>
        <taxon>Haptophyta</taxon>
        <taxon>Prymnesiophyceae</taxon>
        <taxon>Isochrysidales</taxon>
        <taxon>Noelaerhabdaceae</taxon>
        <taxon>Emiliania</taxon>
    </lineage>
</organism>
<dbReference type="EMBL" id="HBIR01045115">
    <property type="protein sequence ID" value="CAE0578847.1"/>
    <property type="molecule type" value="Transcribed_RNA"/>
</dbReference>
<evidence type="ECO:0000313" key="2">
    <source>
        <dbReference type="EMBL" id="CAE0578847.1"/>
    </source>
</evidence>
<sequence>MVAAINAAGMGDFSPPSPPLHHSPDGITTAVPSLNSILSSPHSSAVSSPHGSPPHGSPARGAPLPPSMVAGSPKGPTPRGSPALAAAPAPAPAPAPSPSDVIDAFVETMSAEATTVGDDDLALTLQSLLGGDELLESPRVEAIRRRRDSMDAGFAVPLSKRSRVEAAPMPAPPTAKRSSFSFDLEAADLELLLGDALPDINAGPLYRKAGASPGVLGVLGATGSMKALLAEMQAGGDKEKLKGSLSRSSSASAAGLVKPKTIYQLKAKGFDRTASRLLSHATRSGPFDATELPTDQHSAALQEEAKLLAAAAPPPLPPAAAAKPPPKLVALPSPRPSRSSWLFGFALLALLASLAVGKWMAVPQQSGAVQCSFGLQGCAAAADGPRGDCAVTWSPLPQCVPKQ</sequence>
<accession>A0A7S3TAT1</accession>
<gene>
    <name evidence="2" type="ORF">EHUX00137_LOCUS35234</name>
</gene>
<feature type="region of interest" description="Disordered" evidence="1">
    <location>
        <begin position="1"/>
        <end position="99"/>
    </location>
</feature>
<feature type="compositionally biased region" description="Low complexity" evidence="1">
    <location>
        <begin position="32"/>
        <end position="50"/>
    </location>
</feature>
<name>A0A7S3TAT1_EMIHU</name>
<proteinExistence type="predicted"/>